<keyword evidence="1" id="KW-0732">Signal</keyword>
<evidence type="ECO:0008006" key="4">
    <source>
        <dbReference type="Google" id="ProtNLM"/>
    </source>
</evidence>
<proteinExistence type="predicted"/>
<dbReference type="OrthoDB" id="2392981at2759"/>
<dbReference type="AlphaFoldDB" id="A0A397UBU8"/>
<comment type="caution">
    <text evidence="2">The sequence shown here is derived from an EMBL/GenBank/DDBJ whole genome shotgun (WGS) entry which is preliminary data.</text>
</comment>
<evidence type="ECO:0000256" key="1">
    <source>
        <dbReference type="SAM" id="SignalP"/>
    </source>
</evidence>
<name>A0A397UBU8_9GLOM</name>
<feature type="signal peptide" evidence="1">
    <location>
        <begin position="1"/>
        <end position="19"/>
    </location>
</feature>
<feature type="chain" id="PRO_5017369425" description="Phosphatidylglycerol/phosphatidylinositol transfer protein" evidence="1">
    <location>
        <begin position="20"/>
        <end position="148"/>
    </location>
</feature>
<reference evidence="2 3" key="1">
    <citation type="submission" date="2018-06" db="EMBL/GenBank/DDBJ databases">
        <title>Comparative genomics reveals the genomic features of Rhizophagus irregularis, R. cerebriforme, R. diaphanum and Gigaspora rosea, and their symbiotic lifestyle signature.</title>
        <authorList>
            <person name="Morin E."/>
            <person name="San Clemente H."/>
            <person name="Chen E.C.H."/>
            <person name="De La Providencia I."/>
            <person name="Hainaut M."/>
            <person name="Kuo A."/>
            <person name="Kohler A."/>
            <person name="Murat C."/>
            <person name="Tang N."/>
            <person name="Roy S."/>
            <person name="Loubradou J."/>
            <person name="Henrissat B."/>
            <person name="Grigoriev I.V."/>
            <person name="Corradi N."/>
            <person name="Roux C."/>
            <person name="Martin F.M."/>
        </authorList>
    </citation>
    <scope>NUCLEOTIDE SEQUENCE [LARGE SCALE GENOMIC DNA]</scope>
    <source>
        <strain evidence="2 3">DAOM 194757</strain>
    </source>
</reference>
<sequence>MKNFIFVFILFATLLTVNAAPYQFDKRATPFKRCPDDLPSPNVIMTPDPLVAGESANFNVSGILFTDIYAGIAVLRIRFFSDPTRQTLIANPYYQDFTELFPAYTPFTIVAPKVDIPNNLTNKYTIEVVIGSEKVDDIYGCSLANVEK</sequence>
<dbReference type="STRING" id="44941.A0A397UBU8"/>
<evidence type="ECO:0000313" key="3">
    <source>
        <dbReference type="Proteomes" id="UP000266673"/>
    </source>
</evidence>
<dbReference type="Proteomes" id="UP000266673">
    <property type="component" value="Unassembled WGS sequence"/>
</dbReference>
<dbReference type="EMBL" id="QKWP01001621">
    <property type="protein sequence ID" value="RIB07664.1"/>
    <property type="molecule type" value="Genomic_DNA"/>
</dbReference>
<protein>
    <recommendedName>
        <fullName evidence="4">Phosphatidylglycerol/phosphatidylinositol transfer protein</fullName>
    </recommendedName>
</protein>
<keyword evidence="3" id="KW-1185">Reference proteome</keyword>
<evidence type="ECO:0000313" key="2">
    <source>
        <dbReference type="EMBL" id="RIB07664.1"/>
    </source>
</evidence>
<accession>A0A397UBU8</accession>
<organism evidence="2 3">
    <name type="scientific">Gigaspora rosea</name>
    <dbReference type="NCBI Taxonomy" id="44941"/>
    <lineage>
        <taxon>Eukaryota</taxon>
        <taxon>Fungi</taxon>
        <taxon>Fungi incertae sedis</taxon>
        <taxon>Mucoromycota</taxon>
        <taxon>Glomeromycotina</taxon>
        <taxon>Glomeromycetes</taxon>
        <taxon>Diversisporales</taxon>
        <taxon>Gigasporaceae</taxon>
        <taxon>Gigaspora</taxon>
    </lineage>
</organism>
<gene>
    <name evidence="2" type="ORF">C2G38_2113129</name>
</gene>